<dbReference type="InterPro" id="IPR005135">
    <property type="entry name" value="Endo/exonuclease/phosphatase"/>
</dbReference>
<dbReference type="SUPFAM" id="SSF81383">
    <property type="entry name" value="F-box domain"/>
    <property type="match status" value="1"/>
</dbReference>
<evidence type="ECO:0000313" key="3">
    <source>
        <dbReference type="EMBL" id="SPC82877.1"/>
    </source>
</evidence>
<dbReference type="InterPro" id="IPR025558">
    <property type="entry name" value="DUF4283"/>
</dbReference>
<dbReference type="NCBIfam" id="TIGR01640">
    <property type="entry name" value="F_box_assoc_1"/>
    <property type="match status" value="1"/>
</dbReference>
<dbReference type="InterPro" id="IPR000477">
    <property type="entry name" value="RT_dom"/>
</dbReference>
<feature type="compositionally biased region" description="Polar residues" evidence="1">
    <location>
        <begin position="808"/>
        <end position="822"/>
    </location>
</feature>
<dbReference type="SUPFAM" id="SSF56672">
    <property type="entry name" value="DNA/RNA polymerases"/>
    <property type="match status" value="1"/>
</dbReference>
<dbReference type="SMART" id="SM00256">
    <property type="entry name" value="FBOX"/>
    <property type="match status" value="1"/>
</dbReference>
<dbReference type="CDD" id="cd01650">
    <property type="entry name" value="RT_nLTR_like"/>
    <property type="match status" value="1"/>
</dbReference>
<sequence>MSDNLAKLSKSLAEDLHTESMWDWELLPPEILIQVLLLLPIKSLITCTSVSKTWKSIIQNPTFISNHLHLSNNNNNLLLFRLCSTELLKQTRNYEIDEEETELYKLYWDNNNNEDFHEHTSFDFPFHDENSSRVFNVIGTYNGLVCLADGFLTYAHDFILWNPCLRKFVKLPPPNVSTRRHGLCIEYTGFGFDAKTNDYKVVRFMTLQNAGLIGESPPEVEVYSLAIGEWRMVTTLAPIGGVGGRVTQAFINGALHWIAMKKVTNNKLIYFVMVFDLGDEVFREMELPKLLDEDAYWEELAISAHGNSLALFNETDRALNIWVMKEYADASSWTKIYTYDVPEFRYIVPRPIAFRRSGEVILEKLREQLVSCDLESRKIEDIGIAGYWYTFAGSYVESLVLLDKPNRACLSGPNLTRMESLEGLWERFSLFENEGNLVDLVSTGDQPKSCLAAKFLTRRTLNAESVARTFKPLWRTDHGFTIRDMNDNTLVFVFEDETDRERVMQGEPWAYDKHLVVFQRIEDDEAIAEVDFKYTSFWVQLHGIPIRRMNHEAATILGSSLGKIAHVSEGGEAIGGGQAMRIRVSVDITKPLCRGRRAKLEKDKETWISFKYERLPNFCYWCGLLTHTDKDCPFWLRNQDTLRMEDQQFGAWLRASNDRPWRKTEIKVEGIIRKPPPKYPNQPPSPSPQNTRYEPPPTYHSPHINPIPSTPSYMPPSLTPPIIIPSQSYPTPTTPQLHSHTIPSPSPITTGPPPQAAAPLPTPPPIHEDHAVQMDIEENLVSTPSLLQQIRGQTPATQGPRSAFGDITNKSQLTTGDPNMQSAKKSWKKLARKQGNSTDPPRAMNCLAWNCRGLGNPRTVQELARLVCAQDPSIVFLIETWQDEGPLERLRCQLQFENKFVANSQNKGGGLCLLWKKCVNIRVHSFSPSHIDAVVDEASENAWRFTGFYGAPETHKREESWTLLRRLNSQNSLPWCCIGDFNELVRLEEKQGRHTRSERQMQMFRDVLDECGFVDLGFTGPKFTWSNNRVGDMTWERLDRAVATLEWLLRFPSTRVHHLDVRWSDHKPLWVSMDPMMRPSRKLFRFEEVWTSDQGCEEVITSAWKKPVPGVPMFSVWGKIHACRRELRVWSKQSFGNIKTKIHEVEKRLRQAETVSMQGGEHFPVVLLKKELHSLLAKEERLWRQRSRTEWLKAGDRNTRYIHCRATQRKRRNNVYRLKNPNGLWTTDFAQHIMPVVTKGMNEDLCREFTPAEVVVALKQMAPLKAPGPDGLPPLFYHKYWHLIGDEVTKAVLTCLNTGKILQATNHTYITLIPKVQNPKAVVDFRPISLCNVIYKLISKVLANRLKTLLPTIVSESQSVFVPGRLITDNILVAFETLHHMQHQKAARMGSMALKLDMSKAYDRVEWKYLQRVMEQMGFNSKWRASTLCYRKKKLQYEKASGQQINRQKTTIFFSKSTPDSDKLAIQNMLGVPAIKQYERYLGLPSFIGRAKYSSFAQIKEKVWSKLKGWKEKLISQASKEILIKSVAQAIPAYAMSCFRLPNRLIKDIEMLIRRFWWGQNGDKGKMHWLPWDTLCKSKANGGIGFRELGSFNEALLAKQVWRLLHNPSSLFYKVFKSKYFLRDLMKKGSIWRVGSGSNIQIWEDRWLPAQHHHSITTSRCTNPHISQVAHLIDHQSRTWKEELIREVFLPHDAAAILGIPLSLRAQNDFLVWGGTKTGVYAVRSGYHFLMTEKFQASVGLSDTTQLSQLWHTTWSLQVPPKVRHFIWRACHESLPTRHNLHHRHILDDSRCVNCSHQSETALHALWQCKTIKRVWQTFPWGRSLYETPYLDFLDLLHRCTQILSPSELQLFSMVSWLIWYHRNRLRLQQPTDPVTQIASRAQELLTEFTNGQDQLPMPLIQPRSLEAIKWHPPPPGRYKVNYDGAIFSNTNEAGLGVIIWNDQGEVMGSLCQRVPFPHSVEAVEASAARCAIQFAKDLGITQIDLEGDSKIIVDALLLAGPCSTIYGHIIEDIKQTAKVFSSV</sequence>
<feature type="compositionally biased region" description="Polar residues" evidence="1">
    <location>
        <begin position="791"/>
        <end position="800"/>
    </location>
</feature>
<feature type="compositionally biased region" description="Pro residues" evidence="1">
    <location>
        <begin position="744"/>
        <end position="763"/>
    </location>
</feature>
<dbReference type="InterPro" id="IPR017451">
    <property type="entry name" value="F-box-assoc_interact_dom"/>
</dbReference>
<protein>
    <recommendedName>
        <fullName evidence="2">F-box domain-containing protein</fullName>
    </recommendedName>
</protein>
<feature type="region of interest" description="Disordered" evidence="1">
    <location>
        <begin position="668"/>
        <end position="763"/>
    </location>
</feature>
<dbReference type="InterPro" id="IPR001810">
    <property type="entry name" value="F-box_dom"/>
</dbReference>
<dbReference type="Pfam" id="PF08268">
    <property type="entry name" value="FBA_3"/>
    <property type="match status" value="1"/>
</dbReference>
<dbReference type="PANTHER" id="PTHR33116">
    <property type="entry name" value="REVERSE TRANSCRIPTASE ZINC-BINDING DOMAIN-CONTAINING PROTEIN-RELATED-RELATED"/>
    <property type="match status" value="1"/>
</dbReference>
<dbReference type="InterPro" id="IPR036047">
    <property type="entry name" value="F-box-like_dom_sf"/>
</dbReference>
<gene>
    <name evidence="3" type="ORF">FSB_LOCUS10759</name>
</gene>
<dbReference type="InterPro" id="IPR036397">
    <property type="entry name" value="RNaseH_sf"/>
</dbReference>
<feature type="domain" description="F-box" evidence="2">
    <location>
        <begin position="21"/>
        <end position="67"/>
    </location>
</feature>
<dbReference type="InterPro" id="IPR025836">
    <property type="entry name" value="Zn_knuckle_CX2CX4HX4C"/>
</dbReference>
<dbReference type="EMBL" id="OIVN01000605">
    <property type="protein sequence ID" value="SPC82877.1"/>
    <property type="molecule type" value="Genomic_DNA"/>
</dbReference>
<dbReference type="Gene3D" id="3.30.420.10">
    <property type="entry name" value="Ribonuclease H-like superfamily/Ribonuclease H"/>
    <property type="match status" value="1"/>
</dbReference>
<dbReference type="Pfam" id="PF00646">
    <property type="entry name" value="F-box"/>
    <property type="match status" value="1"/>
</dbReference>
<evidence type="ECO:0000259" key="2">
    <source>
        <dbReference type="PROSITE" id="PS50181"/>
    </source>
</evidence>
<dbReference type="PROSITE" id="PS50181">
    <property type="entry name" value="FBOX"/>
    <property type="match status" value="1"/>
</dbReference>
<dbReference type="InterPro" id="IPR002156">
    <property type="entry name" value="RNaseH_domain"/>
</dbReference>
<dbReference type="SUPFAM" id="SSF53098">
    <property type="entry name" value="Ribonuclease H-like"/>
    <property type="match status" value="1"/>
</dbReference>
<dbReference type="Pfam" id="PF13456">
    <property type="entry name" value="RVT_3"/>
    <property type="match status" value="1"/>
</dbReference>
<feature type="compositionally biased region" description="Pro residues" evidence="1">
    <location>
        <begin position="677"/>
        <end position="687"/>
    </location>
</feature>
<dbReference type="SUPFAM" id="SSF56219">
    <property type="entry name" value="DNase I-like"/>
    <property type="match status" value="1"/>
</dbReference>
<accession>A0A2N9EVR9</accession>
<evidence type="ECO:0000256" key="1">
    <source>
        <dbReference type="SAM" id="MobiDB-lite"/>
    </source>
</evidence>
<dbReference type="Gene3D" id="1.20.1280.50">
    <property type="match status" value="1"/>
</dbReference>
<proteinExistence type="predicted"/>
<feature type="compositionally biased region" description="Low complexity" evidence="1">
    <location>
        <begin position="724"/>
        <end position="743"/>
    </location>
</feature>
<feature type="region of interest" description="Disordered" evidence="1">
    <location>
        <begin position="791"/>
        <end position="822"/>
    </location>
</feature>
<organism evidence="3">
    <name type="scientific">Fagus sylvatica</name>
    <name type="common">Beechnut</name>
    <dbReference type="NCBI Taxonomy" id="28930"/>
    <lineage>
        <taxon>Eukaryota</taxon>
        <taxon>Viridiplantae</taxon>
        <taxon>Streptophyta</taxon>
        <taxon>Embryophyta</taxon>
        <taxon>Tracheophyta</taxon>
        <taxon>Spermatophyta</taxon>
        <taxon>Magnoliopsida</taxon>
        <taxon>eudicotyledons</taxon>
        <taxon>Gunneridae</taxon>
        <taxon>Pentapetalae</taxon>
        <taxon>rosids</taxon>
        <taxon>fabids</taxon>
        <taxon>Fagales</taxon>
        <taxon>Fagaceae</taxon>
        <taxon>Fagus</taxon>
    </lineage>
</organism>
<dbReference type="InterPro" id="IPR044730">
    <property type="entry name" value="RNase_H-like_dom_plant"/>
</dbReference>
<dbReference type="Pfam" id="PF14392">
    <property type="entry name" value="zf-CCHC_4"/>
    <property type="match status" value="1"/>
</dbReference>
<dbReference type="GO" id="GO:0004523">
    <property type="term" value="F:RNA-DNA hybrid ribonuclease activity"/>
    <property type="evidence" value="ECO:0007669"/>
    <property type="project" value="InterPro"/>
</dbReference>
<dbReference type="CDD" id="cd06222">
    <property type="entry name" value="RNase_H_like"/>
    <property type="match status" value="1"/>
</dbReference>
<dbReference type="Pfam" id="PF13966">
    <property type="entry name" value="zf-RVT"/>
    <property type="match status" value="1"/>
</dbReference>
<dbReference type="Gene3D" id="3.60.10.10">
    <property type="entry name" value="Endonuclease/exonuclease/phosphatase"/>
    <property type="match status" value="1"/>
</dbReference>
<dbReference type="InterPro" id="IPR026960">
    <property type="entry name" value="RVT-Znf"/>
</dbReference>
<dbReference type="InterPro" id="IPR012337">
    <property type="entry name" value="RNaseH-like_sf"/>
</dbReference>
<dbReference type="InterPro" id="IPR036691">
    <property type="entry name" value="Endo/exonu/phosph_ase_sf"/>
</dbReference>
<dbReference type="GO" id="GO:0003676">
    <property type="term" value="F:nucleic acid binding"/>
    <property type="evidence" value="ECO:0007669"/>
    <property type="project" value="InterPro"/>
</dbReference>
<reference evidence="3" key="1">
    <citation type="submission" date="2018-02" db="EMBL/GenBank/DDBJ databases">
        <authorList>
            <person name="Cohen D.B."/>
            <person name="Kent A.D."/>
        </authorList>
    </citation>
    <scope>NUCLEOTIDE SEQUENCE</scope>
</reference>
<name>A0A2N9EVR9_FAGSY</name>
<dbReference type="Pfam" id="PF03372">
    <property type="entry name" value="Exo_endo_phos"/>
    <property type="match status" value="1"/>
</dbReference>
<feature type="compositionally biased region" description="Pro residues" evidence="1">
    <location>
        <begin position="713"/>
        <end position="723"/>
    </location>
</feature>
<dbReference type="Pfam" id="PF14111">
    <property type="entry name" value="DUF4283"/>
    <property type="match status" value="1"/>
</dbReference>
<dbReference type="InterPro" id="IPR043502">
    <property type="entry name" value="DNA/RNA_pol_sf"/>
</dbReference>
<dbReference type="Pfam" id="PF00078">
    <property type="entry name" value="RVT_1"/>
    <property type="match status" value="1"/>
</dbReference>
<dbReference type="PANTHER" id="PTHR33116:SF86">
    <property type="entry name" value="REVERSE TRANSCRIPTASE DOMAIN-CONTAINING PROTEIN"/>
    <property type="match status" value="1"/>
</dbReference>
<dbReference type="InterPro" id="IPR013187">
    <property type="entry name" value="F-box-assoc_dom_typ3"/>
</dbReference>